<keyword evidence="2" id="KW-1185">Reference proteome</keyword>
<name>M9LN69_PAEPP</name>
<proteinExistence type="predicted"/>
<gene>
    <name evidence="1" type="ORF">PPOP_1102</name>
</gene>
<keyword evidence="1" id="KW-0830">Ubiquinone</keyword>
<evidence type="ECO:0000313" key="2">
    <source>
        <dbReference type="Proteomes" id="UP000029453"/>
    </source>
</evidence>
<protein>
    <submittedName>
        <fullName evidence="1">NADH:ubiquinone oxidoreductase</fullName>
    </submittedName>
</protein>
<sequence length="96" mass="10976">MYHNPYGYPTYMHHHQYVDHSYNRAPQFENKIGQYYILPKSVQLPTGYTIPANTRVFIHNVTLTTTGEELVTLVAPVLKGGNWVSETIKDIPASQL</sequence>
<comment type="caution">
    <text evidence="1">The sequence shown here is derived from an EMBL/GenBank/DDBJ whole genome shotgun (WGS) entry which is preliminary data.</text>
</comment>
<dbReference type="Proteomes" id="UP000029453">
    <property type="component" value="Unassembled WGS sequence"/>
</dbReference>
<dbReference type="EMBL" id="BALG01000048">
    <property type="protein sequence ID" value="GAC41751.1"/>
    <property type="molecule type" value="Genomic_DNA"/>
</dbReference>
<evidence type="ECO:0000313" key="1">
    <source>
        <dbReference type="EMBL" id="GAC41751.1"/>
    </source>
</evidence>
<dbReference type="AlphaFoldDB" id="M9LN69"/>
<accession>M9LN69</accession>
<dbReference type="OrthoDB" id="2989437at2"/>
<dbReference type="RefSeq" id="WP_006285101.1">
    <property type="nucleotide sequence ID" value="NZ_BALG01000048.1"/>
</dbReference>
<organism evidence="1 2">
    <name type="scientific">Paenibacillus popilliae ATCC 14706</name>
    <dbReference type="NCBI Taxonomy" id="1212764"/>
    <lineage>
        <taxon>Bacteria</taxon>
        <taxon>Bacillati</taxon>
        <taxon>Bacillota</taxon>
        <taxon>Bacilli</taxon>
        <taxon>Bacillales</taxon>
        <taxon>Paenibacillaceae</taxon>
        <taxon>Paenibacillus</taxon>
    </lineage>
</organism>
<reference evidence="1 2" key="1">
    <citation type="submission" date="2012-10" db="EMBL/GenBank/DDBJ databases">
        <title>Draft Genome Sequence of Paenibacillus popilliae ATCC 14706T.</title>
        <authorList>
            <person name="Iiyama K."/>
            <person name="Mori K."/>
            <person name="Mon H."/>
            <person name="Chieda Y."/>
            <person name="Lee J.M."/>
            <person name="Kusakabe T."/>
            <person name="Tashiro K."/>
            <person name="Asano S."/>
            <person name="Yasunaga-Aoki C."/>
            <person name="Shimizu S."/>
        </authorList>
    </citation>
    <scope>NUCLEOTIDE SEQUENCE [LARGE SCALE GENOMIC DNA]</scope>
    <source>
        <strain evidence="1 2">ATCC 14706</strain>
    </source>
</reference>